<feature type="signal peptide" evidence="2">
    <location>
        <begin position="1"/>
        <end position="29"/>
    </location>
</feature>
<dbReference type="AlphaFoldDB" id="A0A7Y9LN66"/>
<dbReference type="PANTHER" id="PTHR42928">
    <property type="entry name" value="TRICARBOXYLATE-BINDING PROTEIN"/>
    <property type="match status" value="1"/>
</dbReference>
<organism evidence="3 4">
    <name type="scientific">Pigmentiphaga litoralis</name>
    <dbReference type="NCBI Taxonomy" id="516702"/>
    <lineage>
        <taxon>Bacteria</taxon>
        <taxon>Pseudomonadati</taxon>
        <taxon>Pseudomonadota</taxon>
        <taxon>Betaproteobacteria</taxon>
        <taxon>Burkholderiales</taxon>
        <taxon>Alcaligenaceae</taxon>
        <taxon>Pigmentiphaga</taxon>
    </lineage>
</organism>
<accession>A0A7Y9LN66</accession>
<evidence type="ECO:0000313" key="3">
    <source>
        <dbReference type="EMBL" id="NYE82858.1"/>
    </source>
</evidence>
<dbReference type="EMBL" id="JACBYR010000001">
    <property type="protein sequence ID" value="NYE82858.1"/>
    <property type="molecule type" value="Genomic_DNA"/>
</dbReference>
<dbReference type="Gene3D" id="3.40.190.150">
    <property type="entry name" value="Bordetella uptake gene, domain 1"/>
    <property type="match status" value="1"/>
</dbReference>
<comment type="similarity">
    <text evidence="1">Belongs to the UPF0065 (bug) family.</text>
</comment>
<sequence length="331" mass="34034">MRPPFFVLNALCALGLAAVAPLASAQATAATPFPSKPIVIIVPNPPGGGPDVLARSLGEKLATRLGQPVVVENRPGASGMIGAAAVARATPDGYTLMLSPNTVFSAPHVLPKGAGSQIDVLKDLAPVIQPTKGVMVMVANPSLGVKNAKDLVALVKKEPGLAYASAGNGSPMHIAGELFKKSAGVDMLHAPYKGIAPAISDVLAGHVKVTYGALGALGQHIESGRLVALGTAEAQRSPLMPNLPTLAEQGIPNVAVNAWYGVFAPKDTPAAVIDKLNAEINAVLQQPDMIARLKTTWEVPVGGTPQDLARAAKLEYDTTGKVVKEFNITAD</sequence>
<dbReference type="RefSeq" id="WP_179586071.1">
    <property type="nucleotide sequence ID" value="NZ_JACBYR010000001.1"/>
</dbReference>
<reference evidence="3 4" key="1">
    <citation type="submission" date="2020-07" db="EMBL/GenBank/DDBJ databases">
        <title>Genomic Encyclopedia of Type Strains, Phase IV (KMG-V): Genome sequencing to study the core and pangenomes of soil and plant-associated prokaryotes.</title>
        <authorList>
            <person name="Whitman W."/>
        </authorList>
    </citation>
    <scope>NUCLEOTIDE SEQUENCE [LARGE SCALE GENOMIC DNA]</scope>
    <source>
        <strain evidence="3 4">SAS40</strain>
    </source>
</reference>
<dbReference type="InterPro" id="IPR042100">
    <property type="entry name" value="Bug_dom1"/>
</dbReference>
<keyword evidence="3" id="KW-0675">Receptor</keyword>
<dbReference type="PIRSF" id="PIRSF017082">
    <property type="entry name" value="YflP"/>
    <property type="match status" value="1"/>
</dbReference>
<dbReference type="Proteomes" id="UP000542125">
    <property type="component" value="Unassembled WGS sequence"/>
</dbReference>
<dbReference type="Pfam" id="PF03401">
    <property type="entry name" value="TctC"/>
    <property type="match status" value="1"/>
</dbReference>
<comment type="caution">
    <text evidence="3">The sequence shown here is derived from an EMBL/GenBank/DDBJ whole genome shotgun (WGS) entry which is preliminary data.</text>
</comment>
<keyword evidence="2" id="KW-0732">Signal</keyword>
<keyword evidence="4" id="KW-1185">Reference proteome</keyword>
<dbReference type="PANTHER" id="PTHR42928:SF5">
    <property type="entry name" value="BLR1237 PROTEIN"/>
    <property type="match status" value="1"/>
</dbReference>
<feature type="chain" id="PRO_5031303047" evidence="2">
    <location>
        <begin position="30"/>
        <end position="331"/>
    </location>
</feature>
<evidence type="ECO:0000256" key="1">
    <source>
        <dbReference type="ARBA" id="ARBA00006987"/>
    </source>
</evidence>
<dbReference type="Gene3D" id="3.40.190.10">
    <property type="entry name" value="Periplasmic binding protein-like II"/>
    <property type="match status" value="1"/>
</dbReference>
<evidence type="ECO:0000313" key="4">
    <source>
        <dbReference type="Proteomes" id="UP000542125"/>
    </source>
</evidence>
<name>A0A7Y9LN66_9BURK</name>
<dbReference type="CDD" id="cd13578">
    <property type="entry name" value="PBP2_Bug27"/>
    <property type="match status" value="1"/>
</dbReference>
<dbReference type="InterPro" id="IPR005064">
    <property type="entry name" value="BUG"/>
</dbReference>
<gene>
    <name evidence="3" type="ORF">FHW18_002129</name>
</gene>
<proteinExistence type="inferred from homology"/>
<protein>
    <submittedName>
        <fullName evidence="3">Tripartite-type tricarboxylate transporter receptor subunit TctC</fullName>
    </submittedName>
</protein>
<dbReference type="SUPFAM" id="SSF53850">
    <property type="entry name" value="Periplasmic binding protein-like II"/>
    <property type="match status" value="1"/>
</dbReference>
<evidence type="ECO:0000256" key="2">
    <source>
        <dbReference type="SAM" id="SignalP"/>
    </source>
</evidence>